<gene>
    <name evidence="5" type="ORF">COU11_00420</name>
</gene>
<evidence type="ECO:0000256" key="3">
    <source>
        <dbReference type="PIRSR" id="PIRSR640198-3"/>
    </source>
</evidence>
<dbReference type="Proteomes" id="UP000229526">
    <property type="component" value="Unassembled WGS sequence"/>
</dbReference>
<dbReference type="InterPro" id="IPR036597">
    <property type="entry name" value="Fido-like_dom_sf"/>
</dbReference>
<dbReference type="PANTHER" id="PTHR13504">
    <property type="entry name" value="FIDO DOMAIN-CONTAINING PROTEIN DDB_G0283145"/>
    <property type="match status" value="1"/>
</dbReference>
<dbReference type="PROSITE" id="PS51459">
    <property type="entry name" value="FIDO"/>
    <property type="match status" value="1"/>
</dbReference>
<feature type="domain" description="Fido" evidence="4">
    <location>
        <begin position="97"/>
        <end position="241"/>
    </location>
</feature>
<evidence type="ECO:0000259" key="4">
    <source>
        <dbReference type="PROSITE" id="PS51459"/>
    </source>
</evidence>
<feature type="site" description="Important for autoinhibition of adenylyltransferase activity" evidence="3">
    <location>
        <position position="48"/>
    </location>
</feature>
<dbReference type="GO" id="GO:0005524">
    <property type="term" value="F:ATP binding"/>
    <property type="evidence" value="ECO:0007669"/>
    <property type="project" value="UniProtKB-KW"/>
</dbReference>
<dbReference type="Gene3D" id="1.10.3290.10">
    <property type="entry name" value="Fido-like domain"/>
    <property type="match status" value="1"/>
</dbReference>
<keyword evidence="2" id="KW-0547">Nucleotide-binding</keyword>
<proteinExistence type="predicted"/>
<dbReference type="InterPro" id="IPR003812">
    <property type="entry name" value="Fido"/>
</dbReference>
<evidence type="ECO:0000256" key="2">
    <source>
        <dbReference type="PIRSR" id="PIRSR640198-2"/>
    </source>
</evidence>
<evidence type="ECO:0000256" key="1">
    <source>
        <dbReference type="PIRSR" id="PIRSR640198-1"/>
    </source>
</evidence>
<reference evidence="6" key="1">
    <citation type="submission" date="2017-09" db="EMBL/GenBank/DDBJ databases">
        <title>Depth-based differentiation of microbial function through sediment-hosted aquifers and enrichment of novel symbionts in the deep terrestrial subsurface.</title>
        <authorList>
            <person name="Probst A.J."/>
            <person name="Ladd B."/>
            <person name="Jarett J.K."/>
            <person name="Geller-Mcgrath D.E."/>
            <person name="Sieber C.M.K."/>
            <person name="Emerson J.B."/>
            <person name="Anantharaman K."/>
            <person name="Thomas B.C."/>
            <person name="Malmstrom R."/>
            <person name="Stieglmeier M."/>
            <person name="Klingl A."/>
            <person name="Woyke T."/>
            <person name="Ryan C.M."/>
            <person name="Banfield J.F."/>
        </authorList>
    </citation>
    <scope>NUCLEOTIDE SEQUENCE [LARGE SCALE GENOMIC DNA]</scope>
</reference>
<dbReference type="SUPFAM" id="SSF140931">
    <property type="entry name" value="Fic-like"/>
    <property type="match status" value="1"/>
</dbReference>
<keyword evidence="2" id="KW-0067">ATP-binding</keyword>
<name>A0A2H0UM64_9BACT</name>
<feature type="active site" evidence="1">
    <location>
        <position position="175"/>
    </location>
</feature>
<dbReference type="AlphaFoldDB" id="A0A2H0UM64"/>
<evidence type="ECO:0000313" key="6">
    <source>
        <dbReference type="Proteomes" id="UP000229526"/>
    </source>
</evidence>
<dbReference type="EMBL" id="PFBD01000002">
    <property type="protein sequence ID" value="PIR87468.1"/>
    <property type="molecule type" value="Genomic_DNA"/>
</dbReference>
<dbReference type="PANTHER" id="PTHR13504:SF38">
    <property type="entry name" value="FIDO DOMAIN-CONTAINING PROTEIN"/>
    <property type="match status" value="1"/>
</dbReference>
<organism evidence="5 6">
    <name type="scientific">Candidatus Harrisonbacteria bacterium CG10_big_fil_rev_8_21_14_0_10_49_15</name>
    <dbReference type="NCBI Taxonomy" id="1974587"/>
    <lineage>
        <taxon>Bacteria</taxon>
        <taxon>Candidatus Harrisoniibacteriota</taxon>
    </lineage>
</organism>
<dbReference type="Pfam" id="PF02661">
    <property type="entry name" value="Fic"/>
    <property type="match status" value="1"/>
</dbReference>
<feature type="binding site" evidence="2">
    <location>
        <begin position="130"/>
        <end position="133"/>
    </location>
    <ligand>
        <name>ATP</name>
        <dbReference type="ChEBI" id="CHEBI:30616"/>
    </ligand>
</feature>
<comment type="caution">
    <text evidence="5">The sequence shown here is derived from an EMBL/GenBank/DDBJ whole genome shotgun (WGS) entry which is preliminary data.</text>
</comment>
<feature type="binding site" evidence="2">
    <location>
        <begin position="211"/>
        <end position="212"/>
    </location>
    <ligand>
        <name>ATP</name>
        <dbReference type="ChEBI" id="CHEBI:30616"/>
    </ligand>
</feature>
<accession>A0A2H0UM64</accession>
<feature type="binding site" evidence="2">
    <location>
        <begin position="179"/>
        <end position="186"/>
    </location>
    <ligand>
        <name>ATP</name>
        <dbReference type="ChEBI" id="CHEBI:30616"/>
    </ligand>
</feature>
<protein>
    <submittedName>
        <fullName evidence="5">Cell filamentation protein Fic</fullName>
    </submittedName>
</protein>
<evidence type="ECO:0000313" key="5">
    <source>
        <dbReference type="EMBL" id="PIR87468.1"/>
    </source>
</evidence>
<dbReference type="InterPro" id="IPR040198">
    <property type="entry name" value="Fido_containing"/>
</dbReference>
<sequence length="316" mass="35742">MAITKPIKDRIQALKAEYDVLRKGKGSLLGMIDEVEVPEAVYNSNAIENSTLTLKETEKILLDMEVSRDVSVREVFEAKNLARVTDYIRTKSQEGEIDKETILLLHQMLIGGIDDNIAGRFRTKGEYVRVGTHIAPAPEHVERMIEAILVEYTSNHNSYFLDKIGKFHLEFETIHPFNDGNGRIGRALINYQLQRLGFPGVIVRDREKKEYYQAFGDYRDSSSASLRTGKSTKTMEKILVLGLMESLHKRITYLKGENIIFLSDYTKKHSLSAPALGNAARRQNIPAFREKGVWKIPENFSTQSGSASGGKYQPTK</sequence>